<name>A0ABU7K3M6_9ACTN</name>
<organism evidence="2 3">
    <name type="scientific">Nocardiopsis codii</name>
    <dbReference type="NCBI Taxonomy" id="3065942"/>
    <lineage>
        <taxon>Bacteria</taxon>
        <taxon>Bacillati</taxon>
        <taxon>Actinomycetota</taxon>
        <taxon>Actinomycetes</taxon>
        <taxon>Streptosporangiales</taxon>
        <taxon>Nocardiopsidaceae</taxon>
        <taxon>Nocardiopsis</taxon>
    </lineage>
</organism>
<feature type="domain" description="DSBA-like thioredoxin" evidence="1">
    <location>
        <begin position="5"/>
        <end position="206"/>
    </location>
</feature>
<dbReference type="Pfam" id="PF01323">
    <property type="entry name" value="DSBA"/>
    <property type="match status" value="1"/>
</dbReference>
<dbReference type="PANTHER" id="PTHR13887:SF41">
    <property type="entry name" value="THIOREDOXIN SUPERFAMILY PROTEIN"/>
    <property type="match status" value="1"/>
</dbReference>
<accession>A0ABU7K3M6</accession>
<evidence type="ECO:0000313" key="2">
    <source>
        <dbReference type="EMBL" id="MEE2036846.1"/>
    </source>
</evidence>
<protein>
    <submittedName>
        <fullName evidence="2">DsbA family oxidoreductase</fullName>
    </submittedName>
</protein>
<dbReference type="Gene3D" id="3.40.30.10">
    <property type="entry name" value="Glutaredoxin"/>
    <property type="match status" value="1"/>
</dbReference>
<dbReference type="InterPro" id="IPR036249">
    <property type="entry name" value="Thioredoxin-like_sf"/>
</dbReference>
<comment type="caution">
    <text evidence="2">The sequence shown here is derived from an EMBL/GenBank/DDBJ whole genome shotgun (WGS) entry which is preliminary data.</text>
</comment>
<proteinExistence type="predicted"/>
<dbReference type="RefSeq" id="WP_330090642.1">
    <property type="nucleotide sequence ID" value="NZ_JAUZMY010000004.1"/>
</dbReference>
<evidence type="ECO:0000313" key="3">
    <source>
        <dbReference type="Proteomes" id="UP001356095"/>
    </source>
</evidence>
<keyword evidence="3" id="KW-1185">Reference proteome</keyword>
<gene>
    <name evidence="2" type="ORF">Q8791_06375</name>
</gene>
<dbReference type="CDD" id="cd03024">
    <property type="entry name" value="DsbA_FrnE"/>
    <property type="match status" value="1"/>
</dbReference>
<dbReference type="EMBL" id="JAUZMY010000004">
    <property type="protein sequence ID" value="MEE2036846.1"/>
    <property type="molecule type" value="Genomic_DNA"/>
</dbReference>
<reference evidence="2 3" key="1">
    <citation type="submission" date="2023-08" db="EMBL/GenBank/DDBJ databases">
        <authorList>
            <person name="Girao M."/>
            <person name="Carvalho M.F."/>
        </authorList>
    </citation>
    <scope>NUCLEOTIDE SEQUENCE [LARGE SCALE GENOMIC DNA]</scope>
    <source>
        <strain evidence="2 3">CT-R113</strain>
    </source>
</reference>
<dbReference type="Proteomes" id="UP001356095">
    <property type="component" value="Unassembled WGS sequence"/>
</dbReference>
<sequence>MSEITVDIWTDVVCPWCYIGKRRFESALQRFEYRDSVAVTWRSFELDPDGPRDGKLTIPQCMQRDLGMSAEQAAAGMAMVTRLAAEVGLEYRLENAVPVNTFDVHRLIHFGEYRSLGEPVRERLLRGYTAEGAYLGDRRTLARLGSEAGLDTAEVEALLDGDRFGDAVRADEQRAARLGVTGVPSFSFNGGRAVSGALSVADILGRLRHAVLPAGA</sequence>
<dbReference type="SUPFAM" id="SSF52833">
    <property type="entry name" value="Thioredoxin-like"/>
    <property type="match status" value="1"/>
</dbReference>
<evidence type="ECO:0000259" key="1">
    <source>
        <dbReference type="Pfam" id="PF01323"/>
    </source>
</evidence>
<dbReference type="PANTHER" id="PTHR13887">
    <property type="entry name" value="GLUTATHIONE S-TRANSFERASE KAPPA"/>
    <property type="match status" value="1"/>
</dbReference>
<dbReference type="InterPro" id="IPR001853">
    <property type="entry name" value="DSBA-like_thioredoxin_dom"/>
</dbReference>